<dbReference type="InterPro" id="IPR023401">
    <property type="entry name" value="ODC_N"/>
</dbReference>
<dbReference type="InterPro" id="IPR003462">
    <property type="entry name" value="ODC_Mu_crystall"/>
</dbReference>
<evidence type="ECO:0000313" key="2">
    <source>
        <dbReference type="EMBL" id="GEP85411.1"/>
    </source>
</evidence>
<dbReference type="InterPro" id="IPR036291">
    <property type="entry name" value="NAD(P)-bd_dom_sf"/>
</dbReference>
<name>A0A239U813_9STAP</name>
<comment type="similarity">
    <text evidence="1">Belongs to the ornithine cyclodeaminase/mu-crystallin family.</text>
</comment>
<dbReference type="GO" id="GO:0016491">
    <property type="term" value="F:oxidoreductase activity"/>
    <property type="evidence" value="ECO:0007669"/>
    <property type="project" value="UniProtKB-ARBA"/>
</dbReference>
<comment type="caution">
    <text evidence="2">The sequence shown here is derived from an EMBL/GenBank/DDBJ whole genome shotgun (WGS) entry which is preliminary data.</text>
</comment>
<dbReference type="AlphaFoldDB" id="A0A239U813"/>
<evidence type="ECO:0000313" key="3">
    <source>
        <dbReference type="Proteomes" id="UP000321736"/>
    </source>
</evidence>
<proteinExistence type="inferred from homology"/>
<dbReference type="EMBL" id="BKAR01000029">
    <property type="protein sequence ID" value="GEP85411.1"/>
    <property type="molecule type" value="Genomic_DNA"/>
</dbReference>
<organism evidence="2 3">
    <name type="scientific">Staphylococcus piscifermentans</name>
    <dbReference type="NCBI Taxonomy" id="70258"/>
    <lineage>
        <taxon>Bacteria</taxon>
        <taxon>Bacillati</taxon>
        <taxon>Bacillota</taxon>
        <taxon>Bacilli</taxon>
        <taxon>Bacillales</taxon>
        <taxon>Staphylococcaceae</taxon>
        <taxon>Staphylococcus</taxon>
    </lineage>
</organism>
<dbReference type="PANTHER" id="PTHR13812:SF19">
    <property type="entry name" value="KETIMINE REDUCTASE MU-CRYSTALLIN"/>
    <property type="match status" value="1"/>
</dbReference>
<evidence type="ECO:0000256" key="1">
    <source>
        <dbReference type="ARBA" id="ARBA00008903"/>
    </source>
</evidence>
<dbReference type="SUPFAM" id="SSF51735">
    <property type="entry name" value="NAD(P)-binding Rossmann-fold domains"/>
    <property type="match status" value="1"/>
</dbReference>
<sequence length="317" mass="35171">MMQVFSETQVEEHYKMSDAIRDIEQAFGHLEDIQQAQRTVIPTGEGAKAMLYMPCVDLKQQLGTIKITSITPDNPKSGKPTTQAQIVITSLDNGEHKAIIDGSYLTRLRTGALSGIATQYMSKAEAHILGMIGTGGMAYEQFLGNMEVRPIDTVILYNRTTEKAKTFKQRILKDYPNLEVKVTEDVSELVKQSDIINCQTPSTEPVFKAGDVQPGTHINGIGSYQPSMKEIDYNIFPKADWVVVDDLEGVKDESGELIEANDEGVFTFEEIDDELKTLSLNKQTRKNDEAITVFKCVGAAYFDLAVAVGAYQKLNQE</sequence>
<reference evidence="2 3" key="1">
    <citation type="submission" date="2019-07" db="EMBL/GenBank/DDBJ databases">
        <title>Whole genome shotgun sequence of Staphylococcus piscifermentans NBRC 109625.</title>
        <authorList>
            <person name="Hosoyama A."/>
            <person name="Uohara A."/>
            <person name="Ohji S."/>
            <person name="Ichikawa N."/>
        </authorList>
    </citation>
    <scope>NUCLEOTIDE SEQUENCE [LARGE SCALE GENOMIC DNA]</scope>
    <source>
        <strain evidence="2 3">NBRC 109625</strain>
    </source>
</reference>
<accession>A0A239U813</accession>
<dbReference type="PANTHER" id="PTHR13812">
    <property type="entry name" value="KETIMINE REDUCTASE MU-CRYSTALLIN"/>
    <property type="match status" value="1"/>
</dbReference>
<protein>
    <submittedName>
        <fullName evidence="2">Delta(1)-pyrroline-2-carboxylate reductase</fullName>
    </submittedName>
</protein>
<dbReference type="Pfam" id="PF02423">
    <property type="entry name" value="OCD_Mu_crystall"/>
    <property type="match status" value="1"/>
</dbReference>
<dbReference type="GO" id="GO:0005737">
    <property type="term" value="C:cytoplasm"/>
    <property type="evidence" value="ECO:0007669"/>
    <property type="project" value="TreeGrafter"/>
</dbReference>
<dbReference type="Gene3D" id="3.40.50.720">
    <property type="entry name" value="NAD(P)-binding Rossmann-like Domain"/>
    <property type="match status" value="1"/>
</dbReference>
<dbReference type="PIRSF" id="PIRSF001439">
    <property type="entry name" value="CryM"/>
    <property type="match status" value="1"/>
</dbReference>
<dbReference type="Gene3D" id="3.30.1780.10">
    <property type="entry name" value="ornithine cyclodeaminase, domain 1"/>
    <property type="match status" value="1"/>
</dbReference>
<gene>
    <name evidence="2" type="ORF">SPI02_19960</name>
</gene>
<dbReference type="FunFam" id="3.40.50.720:FF:000311">
    <property type="entry name" value="Ornithine cyclodeaminase"/>
    <property type="match status" value="1"/>
</dbReference>
<dbReference type="GO" id="GO:0019752">
    <property type="term" value="P:carboxylic acid metabolic process"/>
    <property type="evidence" value="ECO:0007669"/>
    <property type="project" value="UniProtKB-ARBA"/>
</dbReference>
<keyword evidence="3" id="KW-1185">Reference proteome</keyword>
<dbReference type="Proteomes" id="UP000321736">
    <property type="component" value="Unassembled WGS sequence"/>
</dbReference>